<dbReference type="EMBL" id="JACHNE010000001">
    <property type="protein sequence ID" value="MBB5800118.1"/>
    <property type="molecule type" value="Genomic_DNA"/>
</dbReference>
<dbReference type="Pfam" id="PF13411">
    <property type="entry name" value="MerR_1"/>
    <property type="match status" value="1"/>
</dbReference>
<dbReference type="GO" id="GO:0006355">
    <property type="term" value="P:regulation of DNA-templated transcription"/>
    <property type="evidence" value="ECO:0007669"/>
    <property type="project" value="InterPro"/>
</dbReference>
<sequence>MLEKLEVQVDLKARGEREDDDRRGRRATRRRHTRLAPLGAGRGTHRGGDANGYRVYDDDALEQARTVLKLRRVGLSLPEVTAAMAPKKSEAQRVVRAKIAALENEVISRQQAIVFLQHTVECRYRYLDECPDCAIFVRQP</sequence>
<dbReference type="CDD" id="cd00592">
    <property type="entry name" value="HTH_MerR-like"/>
    <property type="match status" value="1"/>
</dbReference>
<evidence type="ECO:0000313" key="3">
    <source>
        <dbReference type="EMBL" id="MBB5800118.1"/>
    </source>
</evidence>
<name>A0A7W9HD74_9ACTN</name>
<evidence type="ECO:0000313" key="4">
    <source>
        <dbReference type="Proteomes" id="UP000590647"/>
    </source>
</evidence>
<proteinExistence type="predicted"/>
<dbReference type="AlphaFoldDB" id="A0A7W9HD74"/>
<evidence type="ECO:0000259" key="2">
    <source>
        <dbReference type="Pfam" id="PF13411"/>
    </source>
</evidence>
<dbReference type="Proteomes" id="UP000590647">
    <property type="component" value="Unassembled WGS sequence"/>
</dbReference>
<keyword evidence="4" id="KW-1185">Reference proteome</keyword>
<evidence type="ECO:0000256" key="1">
    <source>
        <dbReference type="SAM" id="MobiDB-lite"/>
    </source>
</evidence>
<dbReference type="InterPro" id="IPR000551">
    <property type="entry name" value="MerR-type_HTH_dom"/>
</dbReference>
<dbReference type="Gene3D" id="1.10.1660.10">
    <property type="match status" value="1"/>
</dbReference>
<reference evidence="3 4" key="1">
    <citation type="submission" date="2020-08" db="EMBL/GenBank/DDBJ databases">
        <title>Sequencing the genomes of 1000 actinobacteria strains.</title>
        <authorList>
            <person name="Klenk H.-P."/>
        </authorList>
    </citation>
    <scope>NUCLEOTIDE SEQUENCE [LARGE SCALE GENOMIC DNA]</scope>
    <source>
        <strain evidence="3 4">DSM 40084</strain>
    </source>
</reference>
<organism evidence="3 4">
    <name type="scientific">Streptomyces caelestis</name>
    <dbReference type="NCBI Taxonomy" id="36816"/>
    <lineage>
        <taxon>Bacteria</taxon>
        <taxon>Bacillati</taxon>
        <taxon>Actinomycetota</taxon>
        <taxon>Actinomycetes</taxon>
        <taxon>Kitasatosporales</taxon>
        <taxon>Streptomycetaceae</taxon>
        <taxon>Streptomyces</taxon>
    </lineage>
</organism>
<gene>
    <name evidence="3" type="ORF">HDA41_008082</name>
</gene>
<accession>A0A7W9HD74</accession>
<comment type="caution">
    <text evidence="3">The sequence shown here is derived from an EMBL/GenBank/DDBJ whole genome shotgun (WGS) entry which is preliminary data.</text>
</comment>
<dbReference type="GO" id="GO:0003677">
    <property type="term" value="F:DNA binding"/>
    <property type="evidence" value="ECO:0007669"/>
    <property type="project" value="InterPro"/>
</dbReference>
<feature type="domain" description="HTH merR-type" evidence="2">
    <location>
        <begin position="49"/>
        <end position="84"/>
    </location>
</feature>
<feature type="region of interest" description="Disordered" evidence="1">
    <location>
        <begin position="15"/>
        <end position="54"/>
    </location>
</feature>
<dbReference type="InterPro" id="IPR009061">
    <property type="entry name" value="DNA-bd_dom_put_sf"/>
</dbReference>
<protein>
    <recommendedName>
        <fullName evidence="2">HTH merR-type domain-containing protein</fullName>
    </recommendedName>
</protein>
<feature type="compositionally biased region" description="Basic residues" evidence="1">
    <location>
        <begin position="24"/>
        <end position="34"/>
    </location>
</feature>
<dbReference type="SUPFAM" id="SSF46955">
    <property type="entry name" value="Putative DNA-binding domain"/>
    <property type="match status" value="1"/>
</dbReference>